<protein>
    <recommendedName>
        <fullName evidence="10">Serine hydroxymethyltransferase</fullName>
        <shortName evidence="10">SHMT</shortName>
        <shortName evidence="10">Serine methylase</shortName>
        <ecNumber evidence="10">2.1.2.1</ecNumber>
    </recommendedName>
</protein>
<keyword evidence="13" id="KW-0489">Methyltransferase</keyword>
<evidence type="ECO:0000256" key="8">
    <source>
        <dbReference type="ARBA" id="ARBA00022679"/>
    </source>
</evidence>
<evidence type="ECO:0000256" key="1">
    <source>
        <dbReference type="ARBA" id="ARBA00001933"/>
    </source>
</evidence>
<dbReference type="GO" id="GO:0019264">
    <property type="term" value="P:glycine biosynthetic process from serine"/>
    <property type="evidence" value="ECO:0007669"/>
    <property type="project" value="UniProtKB-UniRule"/>
</dbReference>
<dbReference type="SUPFAM" id="SSF53383">
    <property type="entry name" value="PLP-dependent transferases"/>
    <property type="match status" value="1"/>
</dbReference>
<evidence type="ECO:0000259" key="12">
    <source>
        <dbReference type="Pfam" id="PF00464"/>
    </source>
</evidence>
<dbReference type="AlphaFoldDB" id="A0A8H9MY76"/>
<proteinExistence type="inferred from homology"/>
<dbReference type="Gene3D" id="3.40.640.10">
    <property type="entry name" value="Type I PLP-dependent aspartate aminotransferase-like (Major domain)"/>
    <property type="match status" value="1"/>
</dbReference>
<dbReference type="PROSITE" id="PS00096">
    <property type="entry name" value="SHMT"/>
    <property type="match status" value="1"/>
</dbReference>
<feature type="modified residue" description="N6-(pyridoxal phosphate)lysine" evidence="10 11">
    <location>
        <position position="229"/>
    </location>
</feature>
<evidence type="ECO:0000256" key="9">
    <source>
        <dbReference type="ARBA" id="ARBA00022898"/>
    </source>
</evidence>
<dbReference type="UniPathway" id="UPA00288">
    <property type="reaction ID" value="UER01023"/>
</dbReference>
<comment type="function">
    <text evidence="10">Catalyzes the reversible interconversion of serine and glycine with tetrahydrofolate (THF) serving as the one-carbon carrier. This reaction serves as the major source of one-carbon groups required for the biosynthesis of purines, thymidylate, methionine, and other important biomolecules. Also exhibits THF-independent aldolase activity toward beta-hydroxyamino acids, producing glycine and aldehydes, via a retro-aldol mechanism.</text>
</comment>
<dbReference type="GO" id="GO:0030170">
    <property type="term" value="F:pyridoxal phosphate binding"/>
    <property type="evidence" value="ECO:0007669"/>
    <property type="project" value="UniProtKB-UniRule"/>
</dbReference>
<comment type="pathway">
    <text evidence="10">Amino-acid biosynthesis; glycine biosynthesis; glycine from L-serine: step 1/1.</text>
</comment>
<comment type="caution">
    <text evidence="13">The sequence shown here is derived from an EMBL/GenBank/DDBJ whole genome shotgun (WGS) entry which is preliminary data.</text>
</comment>
<name>A0A8H9MY76_VIBVL</name>
<keyword evidence="7 10" id="KW-0028">Amino-acid biosynthesis</keyword>
<dbReference type="UniPathway" id="UPA00193"/>
<gene>
    <name evidence="10" type="primary">glyA</name>
    <name evidence="13" type="ORF">I7730_01175</name>
</gene>
<dbReference type="GO" id="GO:0004372">
    <property type="term" value="F:glycine hydroxymethyltransferase activity"/>
    <property type="evidence" value="ECO:0007669"/>
    <property type="project" value="UniProtKB-UniRule"/>
</dbReference>
<keyword evidence="9 10" id="KW-0663">Pyridoxal phosphate</keyword>
<organism evidence="13 14">
    <name type="scientific">Vibrio vulnificus</name>
    <dbReference type="NCBI Taxonomy" id="672"/>
    <lineage>
        <taxon>Bacteria</taxon>
        <taxon>Pseudomonadati</taxon>
        <taxon>Pseudomonadota</taxon>
        <taxon>Gammaproteobacteria</taxon>
        <taxon>Vibrionales</taxon>
        <taxon>Vibrionaceae</taxon>
        <taxon>Vibrio</taxon>
    </lineage>
</organism>
<feature type="binding site" evidence="10">
    <location>
        <position position="121"/>
    </location>
    <ligand>
        <name>(6S)-5,6,7,8-tetrahydrofolate</name>
        <dbReference type="ChEBI" id="CHEBI:57453"/>
    </ligand>
</feature>
<evidence type="ECO:0000256" key="2">
    <source>
        <dbReference type="ARBA" id="ARBA00004496"/>
    </source>
</evidence>
<evidence type="ECO:0000313" key="14">
    <source>
        <dbReference type="Proteomes" id="UP000863257"/>
    </source>
</evidence>
<feature type="binding site" evidence="10">
    <location>
        <begin position="351"/>
        <end position="353"/>
    </location>
    <ligand>
        <name>(6S)-5,6,7,8-tetrahydrofolate</name>
        <dbReference type="ChEBI" id="CHEBI:57453"/>
    </ligand>
</feature>
<dbReference type="InterPro" id="IPR019798">
    <property type="entry name" value="Ser_HO-MeTrfase_PLP_BS"/>
</dbReference>
<sequence>MMKNETNLSNQDPEIAQLIHNEDLRQQHGIELIASENYVSSAVLEAQGSILTNKYAEGYPGKRYYGGCHVVDEVEKLAIRRLCKLFNTEYANVQPNSGSQANQAVYAALMSKGDVLLGMSLDAGGHLTHGSSVSTSGMFYESFGYGVTPTGEIDYDMVEQLALNHRPKVIVAGFSAYSGLIDWGRFRKIADSVDAYLMADIAHVAGLVCTGLYPSPVGYADVITSTTHKTLAGPRGGVIMTNDKHISSLIDKAIFPGLQGGPLMHTIAAKAVAFGEALQPDFKMYQQRVIDNAASMAQVFDENGIKVVGGGTANHLMVIDCGDQTGREVESRLEEIGITVNKNTIPNDTRSPFVTSGIRIGTPAITRRGFTEAECRKIASIISKVIKVKDWGCFSEKSDLISQVHRICANHL</sequence>
<comment type="catalytic activity">
    <reaction evidence="10">
        <text>(6R)-5,10-methylene-5,6,7,8-tetrahydrofolate + glycine + H2O = (6S)-5,6,7,8-tetrahydrofolate + L-serine</text>
        <dbReference type="Rhea" id="RHEA:15481"/>
        <dbReference type="ChEBI" id="CHEBI:15377"/>
        <dbReference type="ChEBI" id="CHEBI:15636"/>
        <dbReference type="ChEBI" id="CHEBI:33384"/>
        <dbReference type="ChEBI" id="CHEBI:57305"/>
        <dbReference type="ChEBI" id="CHEBI:57453"/>
        <dbReference type="EC" id="2.1.2.1"/>
    </reaction>
</comment>
<feature type="domain" description="Serine hydroxymethyltransferase-like" evidence="12">
    <location>
        <begin position="8"/>
        <end position="382"/>
    </location>
</feature>
<comment type="subcellular location">
    <subcellularLocation>
        <location evidence="2 10">Cytoplasm</location>
    </subcellularLocation>
</comment>
<dbReference type="FunFam" id="3.40.640.10:FF:000001">
    <property type="entry name" value="Serine hydroxymethyltransferase"/>
    <property type="match status" value="1"/>
</dbReference>
<dbReference type="EC" id="2.1.2.1" evidence="10"/>
<dbReference type="Gene3D" id="3.90.1150.10">
    <property type="entry name" value="Aspartate Aminotransferase, domain 1"/>
    <property type="match status" value="1"/>
</dbReference>
<evidence type="ECO:0000313" key="13">
    <source>
        <dbReference type="EMBL" id="HAS8538411.1"/>
    </source>
</evidence>
<feature type="site" description="Plays an important role in substrate specificity" evidence="10">
    <location>
        <position position="228"/>
    </location>
</feature>
<keyword evidence="6 10" id="KW-0554">One-carbon metabolism</keyword>
<evidence type="ECO:0000256" key="10">
    <source>
        <dbReference type="HAMAP-Rule" id="MF_00051"/>
    </source>
</evidence>
<dbReference type="InterPro" id="IPR001085">
    <property type="entry name" value="Ser_HO-MeTrfase"/>
</dbReference>
<dbReference type="PANTHER" id="PTHR11680:SF35">
    <property type="entry name" value="SERINE HYDROXYMETHYLTRANSFERASE 1"/>
    <property type="match status" value="1"/>
</dbReference>
<keyword evidence="8 10" id="KW-0808">Transferase</keyword>
<evidence type="ECO:0000256" key="4">
    <source>
        <dbReference type="ARBA" id="ARBA00011738"/>
    </source>
</evidence>
<dbReference type="PANTHER" id="PTHR11680">
    <property type="entry name" value="SERINE HYDROXYMETHYLTRANSFERASE"/>
    <property type="match status" value="1"/>
</dbReference>
<evidence type="ECO:0000256" key="6">
    <source>
        <dbReference type="ARBA" id="ARBA00022563"/>
    </source>
</evidence>
<comment type="cofactor">
    <cofactor evidence="1 10 11">
        <name>pyridoxal 5'-phosphate</name>
        <dbReference type="ChEBI" id="CHEBI:597326"/>
    </cofactor>
</comment>
<dbReference type="GO" id="GO:0005829">
    <property type="term" value="C:cytosol"/>
    <property type="evidence" value="ECO:0007669"/>
    <property type="project" value="TreeGrafter"/>
</dbReference>
<dbReference type="PIRSF" id="PIRSF000412">
    <property type="entry name" value="SHMT"/>
    <property type="match status" value="1"/>
</dbReference>
<dbReference type="CDD" id="cd00378">
    <property type="entry name" value="SHMT"/>
    <property type="match status" value="1"/>
</dbReference>
<feature type="binding site" evidence="10">
    <location>
        <begin position="125"/>
        <end position="127"/>
    </location>
    <ligand>
        <name>(6S)-5,6,7,8-tetrahydrofolate</name>
        <dbReference type="ChEBI" id="CHEBI:57453"/>
    </ligand>
</feature>
<dbReference type="InterPro" id="IPR015422">
    <property type="entry name" value="PyrdxlP-dep_Trfase_small"/>
</dbReference>
<evidence type="ECO:0000256" key="11">
    <source>
        <dbReference type="PIRSR" id="PIRSR000412-50"/>
    </source>
</evidence>
<comment type="pathway">
    <text evidence="10">One-carbon metabolism; tetrahydrofolate interconversion.</text>
</comment>
<reference evidence="13" key="1">
    <citation type="journal article" date="2018" name="Genome Biol.">
        <title>SKESA: strategic k-mer extension for scrupulous assemblies.</title>
        <authorList>
            <person name="Souvorov A."/>
            <person name="Agarwala R."/>
            <person name="Lipman D.J."/>
        </authorList>
    </citation>
    <scope>NUCLEOTIDE SEQUENCE</scope>
    <source>
        <strain evidence="13">BCW_3452</strain>
    </source>
</reference>
<evidence type="ECO:0000256" key="7">
    <source>
        <dbReference type="ARBA" id="ARBA00022605"/>
    </source>
</evidence>
<dbReference type="InterPro" id="IPR039429">
    <property type="entry name" value="SHMT-like_dom"/>
</dbReference>
<dbReference type="Proteomes" id="UP000863257">
    <property type="component" value="Unassembled WGS sequence"/>
</dbReference>
<evidence type="ECO:0000256" key="5">
    <source>
        <dbReference type="ARBA" id="ARBA00022490"/>
    </source>
</evidence>
<dbReference type="NCBIfam" id="NF000586">
    <property type="entry name" value="PRK00011.1"/>
    <property type="match status" value="1"/>
</dbReference>
<comment type="caution">
    <text evidence="10">Lacks conserved residue(s) required for the propagation of feature annotation.</text>
</comment>
<dbReference type="EMBL" id="DACRBY010000001">
    <property type="protein sequence ID" value="HAS8538411.1"/>
    <property type="molecule type" value="Genomic_DNA"/>
</dbReference>
<dbReference type="InterPro" id="IPR049943">
    <property type="entry name" value="Ser_HO-MeTrfase-like"/>
</dbReference>
<dbReference type="Pfam" id="PF00464">
    <property type="entry name" value="SHMT"/>
    <property type="match status" value="1"/>
</dbReference>
<dbReference type="HAMAP" id="MF_00051">
    <property type="entry name" value="SHMT"/>
    <property type="match status" value="1"/>
</dbReference>
<reference evidence="13" key="2">
    <citation type="submission" date="2019-01" db="EMBL/GenBank/DDBJ databases">
        <authorList>
            <consortium name="NCBI Pathogen Detection Project"/>
        </authorList>
    </citation>
    <scope>NUCLEOTIDE SEQUENCE</scope>
    <source>
        <strain evidence="13">BCW_3452</strain>
    </source>
</reference>
<accession>A0A8H9MY76</accession>
<comment type="similarity">
    <text evidence="3 10">Belongs to the SHMT family.</text>
</comment>
<dbReference type="GO" id="GO:0032259">
    <property type="term" value="P:methylation"/>
    <property type="evidence" value="ECO:0007669"/>
    <property type="project" value="UniProtKB-KW"/>
</dbReference>
<dbReference type="GO" id="GO:0008168">
    <property type="term" value="F:methyltransferase activity"/>
    <property type="evidence" value="ECO:0007669"/>
    <property type="project" value="UniProtKB-KW"/>
</dbReference>
<evidence type="ECO:0000256" key="3">
    <source>
        <dbReference type="ARBA" id="ARBA00006376"/>
    </source>
</evidence>
<keyword evidence="5 10" id="KW-0963">Cytoplasm</keyword>
<dbReference type="InterPro" id="IPR015424">
    <property type="entry name" value="PyrdxlP-dep_Trfase"/>
</dbReference>
<dbReference type="GO" id="GO:0035999">
    <property type="term" value="P:tetrahydrofolate interconversion"/>
    <property type="evidence" value="ECO:0007669"/>
    <property type="project" value="UniProtKB-UniRule"/>
</dbReference>
<comment type="subunit">
    <text evidence="4 10">Homodimer.</text>
</comment>
<dbReference type="InterPro" id="IPR015421">
    <property type="entry name" value="PyrdxlP-dep_Trfase_major"/>
</dbReference>